<accession>A0A382DT50</accession>
<evidence type="ECO:0000313" key="7">
    <source>
        <dbReference type="EMBL" id="SVB41676.1"/>
    </source>
</evidence>
<name>A0A382DT50_9ZZZZ</name>
<dbReference type="Gene3D" id="1.20.1560.10">
    <property type="entry name" value="ABC transporter type 1, transmembrane domain"/>
    <property type="match status" value="1"/>
</dbReference>
<dbReference type="SUPFAM" id="SSF90123">
    <property type="entry name" value="ABC transporter transmembrane region"/>
    <property type="match status" value="1"/>
</dbReference>
<feature type="transmembrane region" description="Helical" evidence="5">
    <location>
        <begin position="217"/>
        <end position="239"/>
    </location>
</feature>
<dbReference type="PANTHER" id="PTHR43394">
    <property type="entry name" value="ATP-DEPENDENT PERMEASE MDL1, MITOCHONDRIAL"/>
    <property type="match status" value="1"/>
</dbReference>
<dbReference type="GO" id="GO:0005524">
    <property type="term" value="F:ATP binding"/>
    <property type="evidence" value="ECO:0007669"/>
    <property type="project" value="InterPro"/>
</dbReference>
<feature type="transmembrane region" description="Helical" evidence="5">
    <location>
        <begin position="300"/>
        <end position="317"/>
    </location>
</feature>
<evidence type="ECO:0000259" key="6">
    <source>
        <dbReference type="PROSITE" id="PS50929"/>
    </source>
</evidence>
<protein>
    <recommendedName>
        <fullName evidence="6">ABC transmembrane type-1 domain-containing protein</fullName>
    </recommendedName>
</protein>
<evidence type="ECO:0000256" key="4">
    <source>
        <dbReference type="ARBA" id="ARBA00023136"/>
    </source>
</evidence>
<reference evidence="7" key="1">
    <citation type="submission" date="2018-05" db="EMBL/GenBank/DDBJ databases">
        <authorList>
            <person name="Lanie J.A."/>
            <person name="Ng W.-L."/>
            <person name="Kazmierczak K.M."/>
            <person name="Andrzejewski T.M."/>
            <person name="Davidsen T.M."/>
            <person name="Wayne K.J."/>
            <person name="Tettelin H."/>
            <person name="Glass J.I."/>
            <person name="Rusch D."/>
            <person name="Podicherti R."/>
            <person name="Tsui H.-C.T."/>
            <person name="Winkler M.E."/>
        </authorList>
    </citation>
    <scope>NUCLEOTIDE SEQUENCE</scope>
</reference>
<evidence type="ECO:0000256" key="1">
    <source>
        <dbReference type="ARBA" id="ARBA00004141"/>
    </source>
</evidence>
<dbReference type="PANTHER" id="PTHR43394:SF1">
    <property type="entry name" value="ATP-BINDING CASSETTE SUB-FAMILY B MEMBER 10, MITOCHONDRIAL"/>
    <property type="match status" value="1"/>
</dbReference>
<keyword evidence="2 5" id="KW-0812">Transmembrane</keyword>
<dbReference type="Pfam" id="PF00664">
    <property type="entry name" value="ABC_membrane"/>
    <property type="match status" value="1"/>
</dbReference>
<evidence type="ECO:0000256" key="2">
    <source>
        <dbReference type="ARBA" id="ARBA00022692"/>
    </source>
</evidence>
<dbReference type="AlphaFoldDB" id="A0A382DT50"/>
<dbReference type="InterPro" id="IPR039421">
    <property type="entry name" value="Type_1_exporter"/>
</dbReference>
<evidence type="ECO:0000256" key="5">
    <source>
        <dbReference type="SAM" id="Phobius"/>
    </source>
</evidence>
<dbReference type="PROSITE" id="PS50929">
    <property type="entry name" value="ABC_TM1F"/>
    <property type="match status" value="1"/>
</dbReference>
<sequence>MSAPIILADTATIPSEIINRLDSIGIDPNDIKIAVEGDLNEEGLIMPTWLLIASDSILSVPAGRNRPITGPLLLDEIDAFRIKTFVGGASLQAVLDGLPVTLTRYTNRHRERFSRVSTHLRRVGEGLDFQPELLVKPDPRFCTICGIVLPSAGSACPRCVNQGAIFWRTFKLLSSYAPWAACLFVFMLIGIGFDLLPPYFIRILVDDVLTSREHVNWLPWLVLGLAGASLFQNLVNICVARLSSFIGTRITTDVRQQLFDRLEQMSIDYYDKMEVGQLMNRCISDVQSLQGFVDQMAQGFLINLLMIVSIGGMLFYLDDQLAFYVLIPVPFVVVGTLYFYRRIYPKYY</sequence>
<dbReference type="GO" id="GO:0016020">
    <property type="term" value="C:membrane"/>
    <property type="evidence" value="ECO:0007669"/>
    <property type="project" value="UniProtKB-SubCell"/>
</dbReference>
<dbReference type="InterPro" id="IPR011527">
    <property type="entry name" value="ABC1_TM_dom"/>
</dbReference>
<dbReference type="GO" id="GO:0015421">
    <property type="term" value="F:ABC-type oligopeptide transporter activity"/>
    <property type="evidence" value="ECO:0007669"/>
    <property type="project" value="TreeGrafter"/>
</dbReference>
<dbReference type="InterPro" id="IPR036640">
    <property type="entry name" value="ABC1_TM_sf"/>
</dbReference>
<comment type="subcellular location">
    <subcellularLocation>
        <location evidence="1">Membrane</location>
        <topology evidence="1">Multi-pass membrane protein</topology>
    </subcellularLocation>
</comment>
<keyword evidence="3 5" id="KW-1133">Transmembrane helix</keyword>
<organism evidence="7">
    <name type="scientific">marine metagenome</name>
    <dbReference type="NCBI Taxonomy" id="408172"/>
    <lineage>
        <taxon>unclassified sequences</taxon>
        <taxon>metagenomes</taxon>
        <taxon>ecological metagenomes</taxon>
    </lineage>
</organism>
<evidence type="ECO:0000256" key="3">
    <source>
        <dbReference type="ARBA" id="ARBA00022989"/>
    </source>
</evidence>
<feature type="non-terminal residue" evidence="7">
    <location>
        <position position="348"/>
    </location>
</feature>
<feature type="transmembrane region" description="Helical" evidence="5">
    <location>
        <begin position="176"/>
        <end position="197"/>
    </location>
</feature>
<feature type="domain" description="ABC transmembrane type-1" evidence="6">
    <location>
        <begin position="183"/>
        <end position="348"/>
    </location>
</feature>
<gene>
    <name evidence="7" type="ORF">METZ01_LOCUS194530</name>
</gene>
<feature type="transmembrane region" description="Helical" evidence="5">
    <location>
        <begin position="323"/>
        <end position="340"/>
    </location>
</feature>
<proteinExistence type="predicted"/>
<keyword evidence="4 5" id="KW-0472">Membrane</keyword>
<dbReference type="EMBL" id="UINC01041006">
    <property type="protein sequence ID" value="SVB41676.1"/>
    <property type="molecule type" value="Genomic_DNA"/>
</dbReference>